<keyword evidence="4 10" id="KW-0349">Heme</keyword>
<dbReference type="SFLD" id="SFLDS00029">
    <property type="entry name" value="Radical_SAM"/>
    <property type="match status" value="1"/>
</dbReference>
<keyword evidence="6 10" id="KW-0479">Metal-binding</keyword>
<evidence type="ECO:0000256" key="8">
    <source>
        <dbReference type="ARBA" id="ARBA00023014"/>
    </source>
</evidence>
<keyword evidence="7 10" id="KW-0408">Iron</keyword>
<sequence>MKNEKLLYIHIPFCDSKCHYCAFNSYTNLNHLKKEYFNAIKTQIENDINKSIQFKTLFIGGGTPSTMKIDFYEKLMKLLEYNLKDAIELTIECNPNVTIEWLKEIKNLGFNRISFGVQSFDEEKLKFLNRNHSPIQAINSIENAQKVGFENINLDLIYSTSLDNNKLLENDLKTTFSLPITHISAYSLMIEENTKWEGDFSKRKENEELEIWFINKIKEKFNQYEISNFGKPCIHNLGYWKLNEYIGIGAGAVGFKKMENGEWKMENEELRKQISNKQSINLLSFRYYTQNDVYEYLKNPCKYKYEMLTDEDIKKEKIFLGLRSIIGFEENILNNKEKTRVKHLIKENKLYKKENRIYSLDFLLADAITSYILD</sequence>
<dbReference type="InterPro" id="IPR007197">
    <property type="entry name" value="rSAM"/>
</dbReference>
<dbReference type="PROSITE" id="PS51918">
    <property type="entry name" value="RADICAL_SAM"/>
    <property type="match status" value="1"/>
</dbReference>
<keyword evidence="5 10" id="KW-0949">S-adenosyl-L-methionine</keyword>
<dbReference type="InterPro" id="IPR004559">
    <property type="entry name" value="HemW-like"/>
</dbReference>
<feature type="domain" description="Radical SAM core" evidence="11">
    <location>
        <begin position="1"/>
        <end position="227"/>
    </location>
</feature>
<dbReference type="EMBL" id="CP040463">
    <property type="protein sequence ID" value="QCT94602.1"/>
    <property type="molecule type" value="Genomic_DNA"/>
</dbReference>
<dbReference type="SFLD" id="SFLDF00562">
    <property type="entry name" value="HemN-like__clustered_with_heat"/>
    <property type="match status" value="1"/>
</dbReference>
<dbReference type="SUPFAM" id="SSF102114">
    <property type="entry name" value="Radical SAM enzymes"/>
    <property type="match status" value="1"/>
</dbReference>
<evidence type="ECO:0000256" key="7">
    <source>
        <dbReference type="ARBA" id="ARBA00023004"/>
    </source>
</evidence>
<gene>
    <name evidence="12" type="ORF">FE773_05255</name>
</gene>
<organism evidence="12 13">
    <name type="scientific">Caminibacter mediatlanticus TB-2</name>
    <dbReference type="NCBI Taxonomy" id="391592"/>
    <lineage>
        <taxon>Bacteria</taxon>
        <taxon>Pseudomonadati</taxon>
        <taxon>Campylobacterota</taxon>
        <taxon>Epsilonproteobacteria</taxon>
        <taxon>Nautiliales</taxon>
        <taxon>Nautiliaceae</taxon>
        <taxon>Caminibacter</taxon>
    </lineage>
</organism>
<reference evidence="12 13" key="1">
    <citation type="submission" date="2019-05" db="EMBL/GenBank/DDBJ databases">
        <title>A comparative analysis of the Nautiliaceae.</title>
        <authorList>
            <person name="Grosche A."/>
            <person name="Smedile F."/>
            <person name="Vetriani C."/>
        </authorList>
    </citation>
    <scope>NUCLEOTIDE SEQUENCE [LARGE SCALE GENOMIC DNA]</scope>
    <source>
        <strain evidence="12 13">TB-2</strain>
    </source>
</reference>
<evidence type="ECO:0000313" key="13">
    <source>
        <dbReference type="Proteomes" id="UP000306825"/>
    </source>
</evidence>
<evidence type="ECO:0000256" key="2">
    <source>
        <dbReference type="ARBA" id="ARBA00006100"/>
    </source>
</evidence>
<evidence type="ECO:0000313" key="12">
    <source>
        <dbReference type="EMBL" id="QCT94602.1"/>
    </source>
</evidence>
<keyword evidence="8 10" id="KW-0411">Iron-sulfur</keyword>
<comment type="subcellular location">
    <subcellularLocation>
        <location evidence="10">Cytoplasm</location>
    </subcellularLocation>
</comment>
<dbReference type="InterPro" id="IPR006638">
    <property type="entry name" value="Elp3/MiaA/NifB-like_rSAM"/>
</dbReference>
<evidence type="ECO:0000259" key="11">
    <source>
        <dbReference type="PROSITE" id="PS51918"/>
    </source>
</evidence>
<evidence type="ECO:0000256" key="3">
    <source>
        <dbReference type="ARBA" id="ARBA00017228"/>
    </source>
</evidence>
<dbReference type="Proteomes" id="UP000306825">
    <property type="component" value="Chromosome"/>
</dbReference>
<comment type="similarity">
    <text evidence="2">Belongs to the anaerobic coproporphyrinogen-III oxidase family. HemW subfamily.</text>
</comment>
<keyword evidence="10" id="KW-0004">4Fe-4S</keyword>
<comment type="cofactor">
    <cofactor evidence="1">
        <name>[4Fe-4S] cluster</name>
        <dbReference type="ChEBI" id="CHEBI:49883"/>
    </cofactor>
</comment>
<dbReference type="SMART" id="SM00729">
    <property type="entry name" value="Elp3"/>
    <property type="match status" value="1"/>
</dbReference>
<dbReference type="InterPro" id="IPR034505">
    <property type="entry name" value="Coproporphyrinogen-III_oxidase"/>
</dbReference>
<dbReference type="Pfam" id="PF04055">
    <property type="entry name" value="Radical_SAM"/>
    <property type="match status" value="1"/>
</dbReference>
<evidence type="ECO:0000256" key="9">
    <source>
        <dbReference type="ARBA" id="ARBA00023186"/>
    </source>
</evidence>
<dbReference type="InterPro" id="IPR013785">
    <property type="entry name" value="Aldolase_TIM"/>
</dbReference>
<dbReference type="RefSeq" id="WP_138323344.1">
    <property type="nucleotide sequence ID" value="NZ_CP040463.1"/>
</dbReference>
<evidence type="ECO:0000256" key="6">
    <source>
        <dbReference type="ARBA" id="ARBA00022723"/>
    </source>
</evidence>
<evidence type="ECO:0000256" key="10">
    <source>
        <dbReference type="RuleBase" id="RU364116"/>
    </source>
</evidence>
<dbReference type="InterPro" id="IPR058240">
    <property type="entry name" value="rSAM_sf"/>
</dbReference>
<accession>A0ABX5VAX7</accession>
<evidence type="ECO:0000256" key="5">
    <source>
        <dbReference type="ARBA" id="ARBA00022691"/>
    </source>
</evidence>
<dbReference type="Gene3D" id="3.20.20.70">
    <property type="entry name" value="Aldolase class I"/>
    <property type="match status" value="1"/>
</dbReference>
<protein>
    <recommendedName>
        <fullName evidence="3 10">Heme chaperone HemW</fullName>
    </recommendedName>
</protein>
<evidence type="ECO:0000256" key="4">
    <source>
        <dbReference type="ARBA" id="ARBA00022617"/>
    </source>
</evidence>
<dbReference type="PANTHER" id="PTHR13932:SF5">
    <property type="entry name" value="RADICAL S-ADENOSYL METHIONINE DOMAIN-CONTAINING PROTEIN 1, MITOCHONDRIAL"/>
    <property type="match status" value="1"/>
</dbReference>
<dbReference type="NCBIfam" id="TIGR00539">
    <property type="entry name" value="hemN_rel"/>
    <property type="match status" value="1"/>
</dbReference>
<keyword evidence="10" id="KW-0963">Cytoplasm</keyword>
<comment type="function">
    <text evidence="10">Probably acts as a heme chaperone, transferring heme to an unknown acceptor. Binds one molecule of heme per monomer, possibly covalently. Binds 1 [4Fe-4S] cluster. The cluster is coordinated with 3 cysteines and an exchangeable S-adenosyl-L-methionine.</text>
</comment>
<dbReference type="CDD" id="cd01335">
    <property type="entry name" value="Radical_SAM"/>
    <property type="match status" value="1"/>
</dbReference>
<name>A0ABX5VAX7_9BACT</name>
<dbReference type="PANTHER" id="PTHR13932">
    <property type="entry name" value="COPROPORPHYRINIGEN III OXIDASE"/>
    <property type="match status" value="1"/>
</dbReference>
<keyword evidence="9 10" id="KW-0143">Chaperone</keyword>
<evidence type="ECO:0000256" key="1">
    <source>
        <dbReference type="ARBA" id="ARBA00001966"/>
    </source>
</evidence>
<dbReference type="SFLD" id="SFLDG01065">
    <property type="entry name" value="anaerobic_coproporphyrinogen-I"/>
    <property type="match status" value="1"/>
</dbReference>
<keyword evidence="13" id="KW-1185">Reference proteome</keyword>
<proteinExistence type="inferred from homology"/>